<evidence type="ECO:0000256" key="1">
    <source>
        <dbReference type="SAM" id="MobiDB-lite"/>
    </source>
</evidence>
<feature type="domain" description="HAT C-terminal dimerisation" evidence="2">
    <location>
        <begin position="498"/>
        <end position="543"/>
    </location>
</feature>
<sequence length="617" mass="72082">MISNILTKKFRTLMFQYGVGPDVPHSTIVVKADFIARNMREGIGKTWVDEPCSIIIDKGSKYRNEVLAIIAVNSRQESTKIGEIFKEIPNVDFTSLKKPAPDEIIKLSAKQRKVYDANLIRYEEARRNHSKVYSLFERRLRSIEKEKPGKLEIYKKIAKEQDLTLRLLVWNNTQPELEKLLTQYSEATSEDKRKKKKKEEEKEKTTRGKEMANQLIKIFSDLKIEPTFIVTDGEALMQNVAKRLCDDKKCTMMKNIWCLAHQLDLLIGDFFKTKRYEFIPELITTISYYQKHRKQLLSSYRIKSVTKCLTRWVENVDCILDIQLNWLYYEAFCVNFSKDTPVAQKNIEQMFSDNHNNVLTKFTKVLVPLSDAIRSIQGTDVKKTVGEINDILTLIDRLIDDEKPKQYESRKQKIRIALEVYEDVKAFLPDLPRDEKKSQEELLAILRKYHHGWMLDDIDSEDVVAIALRRCLQEFIDDTALDLSTLNNDVKRKRYDEYWKKKGGAYKFVKPLLTVPLSGAEVERYFSAYGSILTPQRSRLGNERTTKYTDIKITFRKKRKERLETRKKMQRLKKIGQAKPMSSEKSNPDSKNDETVVIIGRKRKSQTKKGGSPHVIY</sequence>
<reference evidence="3" key="1">
    <citation type="submission" date="2022-03" db="EMBL/GenBank/DDBJ databases">
        <title>Draft genome sequence of Aduncisulcus paluster, a free-living microaerophilic Fornicata.</title>
        <authorList>
            <person name="Yuyama I."/>
            <person name="Kume K."/>
            <person name="Tamura T."/>
            <person name="Inagaki Y."/>
            <person name="Hashimoto T."/>
        </authorList>
    </citation>
    <scope>NUCLEOTIDE SEQUENCE</scope>
    <source>
        <strain evidence="3">NY0171</strain>
    </source>
</reference>
<dbReference type="EMBL" id="BQXS01010119">
    <property type="protein sequence ID" value="GKT33030.1"/>
    <property type="molecule type" value="Genomic_DNA"/>
</dbReference>
<name>A0ABQ5KKJ6_9EUKA</name>
<feature type="region of interest" description="Disordered" evidence="1">
    <location>
        <begin position="188"/>
        <end position="208"/>
    </location>
</feature>
<proteinExistence type="predicted"/>
<dbReference type="Proteomes" id="UP001057375">
    <property type="component" value="Unassembled WGS sequence"/>
</dbReference>
<dbReference type="Pfam" id="PF05699">
    <property type="entry name" value="Dimer_Tnp_hAT"/>
    <property type="match status" value="1"/>
</dbReference>
<keyword evidence="4" id="KW-1185">Reference proteome</keyword>
<feature type="region of interest" description="Disordered" evidence="1">
    <location>
        <begin position="566"/>
        <end position="617"/>
    </location>
</feature>
<evidence type="ECO:0000313" key="4">
    <source>
        <dbReference type="Proteomes" id="UP001057375"/>
    </source>
</evidence>
<evidence type="ECO:0000313" key="3">
    <source>
        <dbReference type="EMBL" id="GKT33030.1"/>
    </source>
</evidence>
<comment type="caution">
    <text evidence="3">The sequence shown here is derived from an EMBL/GenBank/DDBJ whole genome shotgun (WGS) entry which is preliminary data.</text>
</comment>
<feature type="compositionally biased region" description="Basic and acidic residues" evidence="1">
    <location>
        <begin position="198"/>
        <end position="208"/>
    </location>
</feature>
<dbReference type="SUPFAM" id="SSF53098">
    <property type="entry name" value="Ribonuclease H-like"/>
    <property type="match status" value="1"/>
</dbReference>
<evidence type="ECO:0000259" key="2">
    <source>
        <dbReference type="Pfam" id="PF05699"/>
    </source>
</evidence>
<accession>A0ABQ5KKJ6</accession>
<dbReference type="InterPro" id="IPR012337">
    <property type="entry name" value="RNaseH-like_sf"/>
</dbReference>
<organism evidence="3 4">
    <name type="scientific">Aduncisulcus paluster</name>
    <dbReference type="NCBI Taxonomy" id="2918883"/>
    <lineage>
        <taxon>Eukaryota</taxon>
        <taxon>Metamonada</taxon>
        <taxon>Carpediemonas-like organisms</taxon>
        <taxon>Aduncisulcus</taxon>
    </lineage>
</organism>
<dbReference type="InterPro" id="IPR008906">
    <property type="entry name" value="HATC_C_dom"/>
</dbReference>
<protein>
    <recommendedName>
        <fullName evidence="2">HAT C-terminal dimerisation domain-containing protein</fullName>
    </recommendedName>
</protein>
<gene>
    <name evidence="3" type="ORF">ADUPG1_007055</name>
</gene>